<feature type="region of interest" description="Disordered" evidence="1">
    <location>
        <begin position="1"/>
        <end position="21"/>
    </location>
</feature>
<dbReference type="EMBL" id="AODQ01000041">
    <property type="protein sequence ID" value="EMR02922.1"/>
    <property type="molecule type" value="Genomic_DNA"/>
</dbReference>
<protein>
    <submittedName>
        <fullName evidence="2">Uncharacterized protein</fullName>
    </submittedName>
</protein>
<name>M7N6L5_9BACT</name>
<proteinExistence type="predicted"/>
<comment type="caution">
    <text evidence="2">The sequence shown here is derived from an EMBL/GenBank/DDBJ whole genome shotgun (WGS) entry which is preliminary data.</text>
</comment>
<evidence type="ECO:0000256" key="1">
    <source>
        <dbReference type="SAM" id="MobiDB-lite"/>
    </source>
</evidence>
<dbReference type="AlphaFoldDB" id="M7N6L5"/>
<accession>M7N6L5</accession>
<dbReference type="Proteomes" id="UP000011910">
    <property type="component" value="Unassembled WGS sequence"/>
</dbReference>
<organism evidence="2 3">
    <name type="scientific">Cesiribacter andamanensis AMV16</name>
    <dbReference type="NCBI Taxonomy" id="1279009"/>
    <lineage>
        <taxon>Bacteria</taxon>
        <taxon>Pseudomonadati</taxon>
        <taxon>Bacteroidota</taxon>
        <taxon>Cytophagia</taxon>
        <taxon>Cytophagales</taxon>
        <taxon>Cesiribacteraceae</taxon>
        <taxon>Cesiribacter</taxon>
    </lineage>
</organism>
<gene>
    <name evidence="2" type="ORF">ADICEAN_01960</name>
</gene>
<evidence type="ECO:0000313" key="2">
    <source>
        <dbReference type="EMBL" id="EMR02922.1"/>
    </source>
</evidence>
<evidence type="ECO:0000313" key="3">
    <source>
        <dbReference type="Proteomes" id="UP000011910"/>
    </source>
</evidence>
<keyword evidence="3" id="KW-1185">Reference proteome</keyword>
<sequence length="32" mass="3258">MAASRTGPARNGAPGTAWPQGTFSKMFSASLC</sequence>
<dbReference type="STRING" id="1279009.ADICEAN_01960"/>
<reference evidence="2 3" key="1">
    <citation type="journal article" date="2013" name="Genome Announc.">
        <title>Draft Genome Sequence of Cesiribacter andamanensis Strain AMV16T, Isolated from a Soil Sample from a Mud Volcano in the Andaman Islands, India.</title>
        <authorList>
            <person name="Shivaji S."/>
            <person name="Ara S."/>
            <person name="Begum Z."/>
            <person name="Srinivas T.N."/>
            <person name="Singh A."/>
            <person name="Kumar Pinnaka A."/>
        </authorList>
    </citation>
    <scope>NUCLEOTIDE SEQUENCE [LARGE SCALE GENOMIC DNA]</scope>
    <source>
        <strain evidence="2 3">AMV16</strain>
    </source>
</reference>